<dbReference type="InterPro" id="IPR005180">
    <property type="entry name" value="DUF302"/>
</dbReference>
<dbReference type="Gene3D" id="3.30.310.70">
    <property type="entry name" value="TT1751-like domain"/>
    <property type="match status" value="2"/>
</dbReference>
<dbReference type="PANTHER" id="PTHR38342">
    <property type="entry name" value="SLR5037 PROTEIN"/>
    <property type="match status" value="1"/>
</dbReference>
<dbReference type="PROSITE" id="PS51257">
    <property type="entry name" value="PROKAR_LIPOPROTEIN"/>
    <property type="match status" value="1"/>
</dbReference>
<proteinExistence type="predicted"/>
<sequence>MRKPPVPSSGNLIVAIFMTVGLSACGESEPLTEQRYAPVDELIIQVTSAVASLPRLSLVADIDHSRMAAETGAVMPPARVIIFSDAALETNLLQQNQLLAVDLPLRVLAYEEKPGVAKAIYNEFDYLLSRYSLAENSALRTAHDKAYEQVLAGIPATSRTAFSDNSMQPDGMVTISSPYNFAKTIELIKAAINAQDDTVVFGEVDYQKSARANSLELRPTTLILFGAPAPGAAAMQKALTLGLDAFCQKFLVWQDEQGNVHLSYNDLLALAERQNVSKSIPLRVINFRLAKTFEAALDQ</sequence>
<dbReference type="CDD" id="cd14797">
    <property type="entry name" value="DUF302"/>
    <property type="match status" value="2"/>
</dbReference>
<gene>
    <name evidence="2" type="ORF">EYC98_14185</name>
</gene>
<feature type="domain" description="DUF302" evidence="1">
    <location>
        <begin position="62"/>
        <end position="122"/>
    </location>
</feature>
<dbReference type="RefSeq" id="WP_279246001.1">
    <property type="nucleotide sequence ID" value="NZ_SHNN01000002.1"/>
</dbReference>
<accession>A0ABT3TI83</accession>
<comment type="caution">
    <text evidence="2">The sequence shown here is derived from an EMBL/GenBank/DDBJ whole genome shotgun (WGS) entry which is preliminary data.</text>
</comment>
<dbReference type="Pfam" id="PF03625">
    <property type="entry name" value="DUF302"/>
    <property type="match status" value="2"/>
</dbReference>
<reference evidence="2" key="1">
    <citation type="submission" date="2019-02" db="EMBL/GenBank/DDBJ databases">
        <authorList>
            <person name="Li S.-H."/>
        </authorList>
    </citation>
    <scope>NUCLEOTIDE SEQUENCE</scope>
    <source>
        <strain evidence="2">IMCC14734</strain>
    </source>
</reference>
<evidence type="ECO:0000259" key="1">
    <source>
        <dbReference type="Pfam" id="PF03625"/>
    </source>
</evidence>
<dbReference type="PANTHER" id="PTHR38342:SF2">
    <property type="entry name" value="INNER MEMBRANE OR EXPORTED"/>
    <property type="match status" value="1"/>
</dbReference>
<keyword evidence="3" id="KW-1185">Reference proteome</keyword>
<dbReference type="Proteomes" id="UP001143362">
    <property type="component" value="Unassembled WGS sequence"/>
</dbReference>
<evidence type="ECO:0000313" key="2">
    <source>
        <dbReference type="EMBL" id="MCX2982008.1"/>
    </source>
</evidence>
<protein>
    <submittedName>
        <fullName evidence="2">DUF302 domain-containing protein</fullName>
    </submittedName>
</protein>
<name>A0ABT3TI83_9GAMM</name>
<feature type="domain" description="DUF302" evidence="1">
    <location>
        <begin position="205"/>
        <end position="266"/>
    </location>
</feature>
<evidence type="ECO:0000313" key="3">
    <source>
        <dbReference type="Proteomes" id="UP001143362"/>
    </source>
</evidence>
<dbReference type="SUPFAM" id="SSF103247">
    <property type="entry name" value="TT1751-like"/>
    <property type="match status" value="2"/>
</dbReference>
<dbReference type="InterPro" id="IPR035923">
    <property type="entry name" value="TT1751-like_sf"/>
</dbReference>
<organism evidence="2 3">
    <name type="scientific">Candidatus Litorirhabdus singularis</name>
    <dbReference type="NCBI Taxonomy" id="2518993"/>
    <lineage>
        <taxon>Bacteria</taxon>
        <taxon>Pseudomonadati</taxon>
        <taxon>Pseudomonadota</taxon>
        <taxon>Gammaproteobacteria</taxon>
        <taxon>Cellvibrionales</taxon>
        <taxon>Halieaceae</taxon>
        <taxon>Candidatus Litorirhabdus</taxon>
    </lineage>
</organism>
<dbReference type="EMBL" id="SHNN01000002">
    <property type="protein sequence ID" value="MCX2982008.1"/>
    <property type="molecule type" value="Genomic_DNA"/>
</dbReference>